<dbReference type="OMA" id="QRMFDIY"/>
<dbReference type="PANTHER" id="PTHR24148:SF64">
    <property type="entry name" value="HETEROKARYON INCOMPATIBILITY DOMAIN-CONTAINING PROTEIN"/>
    <property type="match status" value="1"/>
</dbReference>
<dbReference type="VEuPathDB" id="FungiDB:An12g02130"/>
<evidence type="ECO:0000313" key="3">
    <source>
        <dbReference type="EMBL" id="GAQ46531.1"/>
    </source>
</evidence>
<sequence>MSFQIPQYLFALQSLPLLGSGLYTLLFPVSAAQSPYLPLRGVSIGTIQAMSLSSLTLGTFYALVAYQNNIPMMAATVPTRLLAAVVFYRTGEEAWKRVAPFEAVMGVVTGAMEPKVILEVPLNISQQNLVDLSNIGSPEKFRLVECAALLSNQDPVLRIVQFDNFKFSNRPPAAYAAISYIWQGNRTESLSGTIVVEGALDGDPISINIIQQACIACKRRRLDYIWLDRLCIMQTDSNDKAWQIQRMFDIYKTGLPLVLPGGLMKLVRLDEETDWILRAWTLQEAIVSEAYVLVSAEDLHIPPERPSIDLIVSDDPRRCMCRVESVVPDMSAFCRLVDLLQVIRRGSGKAICQMNATAQPTVMHLRVFGNYQTRRREITAFADATQTIWNGSNWSRHSLWQSSFFRTSKRPVDMVFSIMGLFGVSLNPKEFASTDRIRATIVLAQEYLKRSNKADWLIAGWKEPPDRRLSSFPELPETSVSTVPRFSTEKDDISDEPDTPPYDIRHRFDSSWVPGGRMDDEGYFYFTTKAVRVASHALEIRETSPCSNQPRTTPSGLLRALDGSLWEPHTAEALPEQRGPCHSSQGRELFAAVVGLGFGQGYTRHAKAVLLEEHTPGRFHRLPVFFELAQDTPEEWRQMDLNMGPPIAI</sequence>
<dbReference type="OrthoDB" id="674604at2759"/>
<dbReference type="VEuPathDB" id="FungiDB:M747DRAFT_295433"/>
<evidence type="ECO:0000256" key="1">
    <source>
        <dbReference type="SAM" id="MobiDB-lite"/>
    </source>
</evidence>
<proteinExistence type="predicted"/>
<dbReference type="Proteomes" id="UP000068243">
    <property type="component" value="Unassembled WGS sequence"/>
</dbReference>
<dbReference type="InterPro" id="IPR010730">
    <property type="entry name" value="HET"/>
</dbReference>
<protein>
    <recommendedName>
        <fullName evidence="2">Heterokaryon incompatibility domain-containing protein</fullName>
    </recommendedName>
</protein>
<gene>
    <name evidence="3" type="ORF">ABL_09192</name>
</gene>
<dbReference type="PANTHER" id="PTHR24148">
    <property type="entry name" value="ANKYRIN REPEAT DOMAIN-CONTAINING PROTEIN 39 HOMOLOG-RELATED"/>
    <property type="match status" value="1"/>
</dbReference>
<comment type="caution">
    <text evidence="3">The sequence shown here is derived from an EMBL/GenBank/DDBJ whole genome shotgun (WGS) entry which is preliminary data.</text>
</comment>
<dbReference type="EMBL" id="BCMY01000021">
    <property type="protein sequence ID" value="GAQ46531.1"/>
    <property type="molecule type" value="Genomic_DNA"/>
</dbReference>
<dbReference type="AlphaFoldDB" id="A0A100ISI0"/>
<dbReference type="VEuPathDB" id="FungiDB:ATCC64974_40730"/>
<reference evidence="4" key="1">
    <citation type="journal article" date="2016" name="Genome Announc.">
        <title>Draft genome sequence of Aspergillus niger strain An76.</title>
        <authorList>
            <person name="Gong W."/>
            <person name="Cheng Z."/>
            <person name="Zhang H."/>
            <person name="Liu L."/>
            <person name="Gao P."/>
            <person name="Wang L."/>
        </authorList>
    </citation>
    <scope>NUCLEOTIDE SEQUENCE [LARGE SCALE GENOMIC DNA]</scope>
    <source>
        <strain evidence="4">An76</strain>
    </source>
</reference>
<accession>A0A100ISI0</accession>
<evidence type="ECO:0000313" key="4">
    <source>
        <dbReference type="Proteomes" id="UP000068243"/>
    </source>
</evidence>
<feature type="domain" description="Heterokaryon incompatibility" evidence="2">
    <location>
        <begin position="175"/>
        <end position="253"/>
    </location>
</feature>
<feature type="region of interest" description="Disordered" evidence="1">
    <location>
        <begin position="469"/>
        <end position="501"/>
    </location>
</feature>
<dbReference type="VEuPathDB" id="FungiDB:ASPNIDRAFT2_43752"/>
<evidence type="ECO:0000259" key="2">
    <source>
        <dbReference type="Pfam" id="PF06985"/>
    </source>
</evidence>
<dbReference type="InterPro" id="IPR052895">
    <property type="entry name" value="HetReg/Transcr_Mod"/>
</dbReference>
<name>A0A100ISI0_ASPNG</name>
<dbReference type="Pfam" id="PF06985">
    <property type="entry name" value="HET"/>
    <property type="match status" value="1"/>
</dbReference>
<organism evidence="3 4">
    <name type="scientific">Aspergillus niger</name>
    <dbReference type="NCBI Taxonomy" id="5061"/>
    <lineage>
        <taxon>Eukaryota</taxon>
        <taxon>Fungi</taxon>
        <taxon>Dikarya</taxon>
        <taxon>Ascomycota</taxon>
        <taxon>Pezizomycotina</taxon>
        <taxon>Eurotiomycetes</taxon>
        <taxon>Eurotiomycetidae</taxon>
        <taxon>Eurotiales</taxon>
        <taxon>Aspergillaceae</taxon>
        <taxon>Aspergillus</taxon>
        <taxon>Aspergillus subgen. Circumdati</taxon>
    </lineage>
</organism>